<organism evidence="3 5">
    <name type="scientific">Aliidiomarina maris</name>
    <dbReference type="NCBI Taxonomy" id="531312"/>
    <lineage>
        <taxon>Bacteria</taxon>
        <taxon>Pseudomonadati</taxon>
        <taxon>Pseudomonadota</taxon>
        <taxon>Gammaproteobacteria</taxon>
        <taxon>Alteromonadales</taxon>
        <taxon>Idiomarinaceae</taxon>
        <taxon>Aliidiomarina</taxon>
    </lineage>
</organism>
<reference evidence="3 5" key="2">
    <citation type="submission" date="2018-06" db="EMBL/GenBank/DDBJ databases">
        <title>Genomic Encyclopedia of Type Strains, Phase III (KMG-III): the genomes of soil and plant-associated and newly described type strains.</title>
        <authorList>
            <person name="Whitman W."/>
        </authorList>
    </citation>
    <scope>NUCLEOTIDE SEQUENCE [LARGE SCALE GENOMIC DNA]</scope>
    <source>
        <strain evidence="3 5">CGMCC 1.15366</strain>
    </source>
</reference>
<dbReference type="Gene3D" id="1.10.10.580">
    <property type="entry name" value="Structural maintenance of chromosome 1. Chain E"/>
    <property type="match status" value="1"/>
</dbReference>
<proteinExistence type="inferred from homology"/>
<accession>A0A327X7Y0</accession>
<dbReference type="Pfam" id="PF02616">
    <property type="entry name" value="SMC_ScpA"/>
    <property type="match status" value="1"/>
</dbReference>
<dbReference type="GO" id="GO:0005737">
    <property type="term" value="C:cytoplasm"/>
    <property type="evidence" value="ECO:0007669"/>
    <property type="project" value="UniProtKB-SubCell"/>
</dbReference>
<evidence type="ECO:0000256" key="1">
    <source>
        <dbReference type="ARBA" id="ARBA00044777"/>
    </source>
</evidence>
<dbReference type="AlphaFoldDB" id="A0A327X7Y0"/>
<gene>
    <name evidence="2" type="primary">scpA</name>
    <name evidence="3" type="ORF">B0I24_101392</name>
    <name evidence="4" type="ORF">CWE07_01895</name>
</gene>
<comment type="caution">
    <text evidence="3">The sequence shown here is derived from an EMBL/GenBank/DDBJ whole genome shotgun (WGS) entry which is preliminary data.</text>
</comment>
<protein>
    <recommendedName>
        <fullName evidence="1 2">Segregation and condensation protein A</fullName>
    </recommendedName>
</protein>
<dbReference type="GO" id="GO:0007059">
    <property type="term" value="P:chromosome segregation"/>
    <property type="evidence" value="ECO:0007669"/>
    <property type="project" value="UniProtKB-UniRule"/>
</dbReference>
<dbReference type="GO" id="GO:0051301">
    <property type="term" value="P:cell division"/>
    <property type="evidence" value="ECO:0007669"/>
    <property type="project" value="UniProtKB-KW"/>
</dbReference>
<evidence type="ECO:0000313" key="3">
    <source>
        <dbReference type="EMBL" id="RAK01762.1"/>
    </source>
</evidence>
<evidence type="ECO:0000313" key="4">
    <source>
        <dbReference type="EMBL" id="RUO28577.1"/>
    </source>
</evidence>
<keyword evidence="2" id="KW-0131">Cell cycle</keyword>
<reference evidence="4 6" key="1">
    <citation type="journal article" date="2018" name="Front. Microbiol.">
        <title>Genome-Based Analysis Reveals the Taxonomy and Diversity of the Family Idiomarinaceae.</title>
        <authorList>
            <person name="Liu Y."/>
            <person name="Lai Q."/>
            <person name="Shao Z."/>
        </authorList>
    </citation>
    <scope>NUCLEOTIDE SEQUENCE [LARGE SCALE GENOMIC DNA]</scope>
    <source>
        <strain evidence="4 6">CF12-14</strain>
    </source>
</reference>
<dbReference type="InterPro" id="IPR003768">
    <property type="entry name" value="ScpA"/>
</dbReference>
<dbReference type="Proteomes" id="UP000287865">
    <property type="component" value="Unassembled WGS sequence"/>
</dbReference>
<dbReference type="GO" id="GO:0006260">
    <property type="term" value="P:DNA replication"/>
    <property type="evidence" value="ECO:0007669"/>
    <property type="project" value="UniProtKB-UniRule"/>
</dbReference>
<evidence type="ECO:0000256" key="2">
    <source>
        <dbReference type="HAMAP-Rule" id="MF_01805"/>
    </source>
</evidence>
<keyword evidence="2" id="KW-0963">Cytoplasm</keyword>
<dbReference type="OrthoDB" id="9811016at2"/>
<dbReference type="RefSeq" id="WP_111568232.1">
    <property type="nucleotide sequence ID" value="NZ_PIPK01000001.1"/>
</dbReference>
<dbReference type="HAMAP" id="MF_01805">
    <property type="entry name" value="ScpA"/>
    <property type="match status" value="1"/>
</dbReference>
<dbReference type="PANTHER" id="PTHR33969">
    <property type="entry name" value="SEGREGATION AND CONDENSATION PROTEIN A"/>
    <property type="match status" value="1"/>
</dbReference>
<dbReference type="EMBL" id="PIPK01000001">
    <property type="protein sequence ID" value="RUO28577.1"/>
    <property type="molecule type" value="Genomic_DNA"/>
</dbReference>
<dbReference type="Proteomes" id="UP000249203">
    <property type="component" value="Unassembled WGS sequence"/>
</dbReference>
<keyword evidence="6" id="KW-1185">Reference proteome</keyword>
<comment type="similarity">
    <text evidence="2">Belongs to the ScpA family.</text>
</comment>
<dbReference type="InterPro" id="IPR023093">
    <property type="entry name" value="ScpA-like_C"/>
</dbReference>
<dbReference type="Gene3D" id="6.10.250.2410">
    <property type="match status" value="1"/>
</dbReference>
<comment type="subcellular location">
    <subcellularLocation>
        <location evidence="2">Cytoplasm</location>
    </subcellularLocation>
    <text evidence="2">Associated with two foci at the outer edges of the nucleoid region in young cells, and at four foci within both cell halves in older cells.</text>
</comment>
<comment type="function">
    <text evidence="2">Participates in chromosomal partition during cell division. May act via the formation of a condensin-like complex containing Smc and ScpB that pull DNA away from mid-cell into both cell halves.</text>
</comment>
<dbReference type="PANTHER" id="PTHR33969:SF2">
    <property type="entry name" value="SEGREGATION AND CONDENSATION PROTEIN A"/>
    <property type="match status" value="1"/>
</dbReference>
<sequence>MQQQQSLPLGFVRGEPVLEKPENLYIPPDALELLLDAFSGPMDLLLYLIRREKLDILDLPILAIIRQYMAYVEMMRELKLELAADYLVMAAMLAEIKSRLLLPRPPSDETDEDDPRAELVRRLQEYEIVRQGAYELDQQPQQERDFFVANALAQVQASQAAPVEVGLDELVVALRAVMQQIDVSQHHQVSREVLSTRERMSQILDRLQQTPKLEFTQLFVQQEGRAGAVVSFLAILELNKEGMLRLIQAENFSTIYVHVGYVHEGAATSDGETHEAIADE</sequence>
<dbReference type="EMBL" id="QLMD01000001">
    <property type="protein sequence ID" value="RAK01762.1"/>
    <property type="molecule type" value="Genomic_DNA"/>
</dbReference>
<keyword evidence="2" id="KW-0159">Chromosome partition</keyword>
<comment type="subunit">
    <text evidence="2">Component of a cohesin-like complex composed of ScpA, ScpB and the Smc homodimer, in which ScpA and ScpB bind to the head domain of Smc. The presence of the three proteins is required for the association of the complex with DNA.</text>
</comment>
<evidence type="ECO:0000313" key="5">
    <source>
        <dbReference type="Proteomes" id="UP000249203"/>
    </source>
</evidence>
<evidence type="ECO:0000313" key="6">
    <source>
        <dbReference type="Proteomes" id="UP000287865"/>
    </source>
</evidence>
<keyword evidence="2" id="KW-0132">Cell division</keyword>
<name>A0A327X7Y0_9GAMM</name>